<accession>L8GLF4</accession>
<dbReference type="Proteomes" id="UP000011083">
    <property type="component" value="Unassembled WGS sequence"/>
</dbReference>
<protein>
    <submittedName>
        <fullName evidence="2">Uncharacterized protein</fullName>
    </submittedName>
</protein>
<feature type="compositionally biased region" description="Low complexity" evidence="1">
    <location>
        <begin position="40"/>
        <end position="49"/>
    </location>
</feature>
<gene>
    <name evidence="2" type="ORF">ACA1_097150</name>
</gene>
<dbReference type="RefSeq" id="XP_004335044.1">
    <property type="nucleotide sequence ID" value="XM_004334996.1"/>
</dbReference>
<feature type="compositionally biased region" description="Low complexity" evidence="1">
    <location>
        <begin position="107"/>
        <end position="118"/>
    </location>
</feature>
<name>L8GLF4_ACACF</name>
<feature type="compositionally biased region" description="Basic and acidic residues" evidence="1">
    <location>
        <begin position="220"/>
        <end position="235"/>
    </location>
</feature>
<feature type="compositionally biased region" description="Pro residues" evidence="1">
    <location>
        <begin position="29"/>
        <end position="39"/>
    </location>
</feature>
<feature type="region of interest" description="Disordered" evidence="1">
    <location>
        <begin position="21"/>
        <end position="235"/>
    </location>
</feature>
<keyword evidence="3" id="KW-1185">Reference proteome</keyword>
<evidence type="ECO:0000256" key="1">
    <source>
        <dbReference type="SAM" id="MobiDB-lite"/>
    </source>
</evidence>
<sequence>MAMALTQRRFSSPRPLLYMPPHIVARQEAPPPSSSPLPPSASSLLAAAMPRPPPSPFSPATHKRKRSQAVMDDAGGKGGGVSGARATSDAAPSIKKRLSLPTATRNSSGASTSVAATTPFPAAVRASGLRRRPSRQSFPPAQAKTVATDAAPTAAGPPPSSTPRHVAPAKPMAATVEEEAEKTEEEDRDEDDEEEGVGEGEKRAVAGSPAKQRKRALKQQSERPESGNKHDAEEAKRVYSSSLFAKLLNKQLFGEFVRQMDPGIKVAPDAYEQLNEGHKVVDGTNRTVSDIAHEHLPMELVAEVIPVAKANNVITRTRPSVRQRSSRSGLHEVL</sequence>
<dbReference type="VEuPathDB" id="AmoebaDB:ACA1_097150"/>
<evidence type="ECO:0000313" key="3">
    <source>
        <dbReference type="Proteomes" id="UP000011083"/>
    </source>
</evidence>
<dbReference type="GeneID" id="14913246"/>
<dbReference type="AlphaFoldDB" id="L8GLF4"/>
<feature type="compositionally biased region" description="Low complexity" evidence="1">
    <location>
        <begin position="145"/>
        <end position="154"/>
    </location>
</feature>
<organism evidence="2 3">
    <name type="scientific">Acanthamoeba castellanii (strain ATCC 30010 / Neff)</name>
    <dbReference type="NCBI Taxonomy" id="1257118"/>
    <lineage>
        <taxon>Eukaryota</taxon>
        <taxon>Amoebozoa</taxon>
        <taxon>Discosea</taxon>
        <taxon>Longamoebia</taxon>
        <taxon>Centramoebida</taxon>
        <taxon>Acanthamoebidae</taxon>
        <taxon>Acanthamoeba</taxon>
    </lineage>
</organism>
<evidence type="ECO:0000313" key="2">
    <source>
        <dbReference type="EMBL" id="ELR13031.1"/>
    </source>
</evidence>
<feature type="compositionally biased region" description="Acidic residues" evidence="1">
    <location>
        <begin position="176"/>
        <end position="198"/>
    </location>
</feature>
<reference evidence="2 3" key="1">
    <citation type="journal article" date="2013" name="Genome Biol.">
        <title>Genome of Acanthamoeba castellanii highlights extensive lateral gene transfer and early evolution of tyrosine kinase signaling.</title>
        <authorList>
            <person name="Clarke M."/>
            <person name="Lohan A.J."/>
            <person name="Liu B."/>
            <person name="Lagkouvardos I."/>
            <person name="Roy S."/>
            <person name="Zafar N."/>
            <person name="Bertelli C."/>
            <person name="Schilde C."/>
            <person name="Kianianmomeni A."/>
            <person name="Burglin T.R."/>
            <person name="Frech C."/>
            <person name="Turcotte B."/>
            <person name="Kopec K.O."/>
            <person name="Synnott J.M."/>
            <person name="Choo C."/>
            <person name="Paponov I."/>
            <person name="Finkler A."/>
            <person name="Soon Heng Tan C."/>
            <person name="Hutchins A.P."/>
            <person name="Weinmeier T."/>
            <person name="Rattei T."/>
            <person name="Chu J.S."/>
            <person name="Gimenez G."/>
            <person name="Irimia M."/>
            <person name="Rigden D.J."/>
            <person name="Fitzpatrick D.A."/>
            <person name="Lorenzo-Morales J."/>
            <person name="Bateman A."/>
            <person name="Chiu C.H."/>
            <person name="Tang P."/>
            <person name="Hegemann P."/>
            <person name="Fromm H."/>
            <person name="Raoult D."/>
            <person name="Greub G."/>
            <person name="Miranda-Saavedra D."/>
            <person name="Chen N."/>
            <person name="Nash P."/>
            <person name="Ginger M.L."/>
            <person name="Horn M."/>
            <person name="Schaap P."/>
            <person name="Caler L."/>
            <person name="Loftus B."/>
        </authorList>
    </citation>
    <scope>NUCLEOTIDE SEQUENCE [LARGE SCALE GENOMIC DNA]</scope>
    <source>
        <strain evidence="2 3">Neff</strain>
    </source>
</reference>
<dbReference type="EMBL" id="KB008103">
    <property type="protein sequence ID" value="ELR13031.1"/>
    <property type="molecule type" value="Genomic_DNA"/>
</dbReference>
<dbReference type="KEGG" id="acan:ACA1_097150"/>
<proteinExistence type="predicted"/>